<accession>A0ACC2NPB6</accession>
<protein>
    <submittedName>
        <fullName evidence="1">Uncharacterized protein</fullName>
    </submittedName>
</protein>
<proteinExistence type="predicted"/>
<evidence type="ECO:0000313" key="2">
    <source>
        <dbReference type="Proteomes" id="UP001239111"/>
    </source>
</evidence>
<comment type="caution">
    <text evidence="1">The sequence shown here is derived from an EMBL/GenBank/DDBJ whole genome shotgun (WGS) entry which is preliminary data.</text>
</comment>
<gene>
    <name evidence="1" type="ORF">QAD02_002629</name>
</gene>
<reference evidence="1" key="1">
    <citation type="submission" date="2023-04" db="EMBL/GenBank/DDBJ databases">
        <title>A chromosome-level genome assembly of the parasitoid wasp Eretmocerus hayati.</title>
        <authorList>
            <person name="Zhong Y."/>
            <person name="Liu S."/>
            <person name="Liu Y."/>
        </authorList>
    </citation>
    <scope>NUCLEOTIDE SEQUENCE</scope>
    <source>
        <strain evidence="1">ZJU_SS_LIU_2023</strain>
    </source>
</reference>
<dbReference type="Proteomes" id="UP001239111">
    <property type="component" value="Chromosome 3"/>
</dbReference>
<organism evidence="1 2">
    <name type="scientific">Eretmocerus hayati</name>
    <dbReference type="NCBI Taxonomy" id="131215"/>
    <lineage>
        <taxon>Eukaryota</taxon>
        <taxon>Metazoa</taxon>
        <taxon>Ecdysozoa</taxon>
        <taxon>Arthropoda</taxon>
        <taxon>Hexapoda</taxon>
        <taxon>Insecta</taxon>
        <taxon>Pterygota</taxon>
        <taxon>Neoptera</taxon>
        <taxon>Endopterygota</taxon>
        <taxon>Hymenoptera</taxon>
        <taxon>Apocrita</taxon>
        <taxon>Proctotrupomorpha</taxon>
        <taxon>Chalcidoidea</taxon>
        <taxon>Aphelinidae</taxon>
        <taxon>Aphelininae</taxon>
        <taxon>Eretmocerus</taxon>
    </lineage>
</organism>
<name>A0ACC2NPB6_9HYME</name>
<keyword evidence="2" id="KW-1185">Reference proteome</keyword>
<sequence length="116" mass="12490">MGVPSVSTFSLPAEVTLLGHQMFEADVYKEVIVTDVVLGSISDESSSTNAAEVDISNNKISVANSDESPTARTTESDISDDKISVSSREVPRKGQNCSGSHLEQRYDKGELRTILL</sequence>
<dbReference type="EMBL" id="CM056743">
    <property type="protein sequence ID" value="KAJ8671370.1"/>
    <property type="molecule type" value="Genomic_DNA"/>
</dbReference>
<evidence type="ECO:0000313" key="1">
    <source>
        <dbReference type="EMBL" id="KAJ8671370.1"/>
    </source>
</evidence>